<dbReference type="Proteomes" id="UP001442841">
    <property type="component" value="Chromosome"/>
</dbReference>
<gene>
    <name evidence="1" type="ORF">AADG42_14480</name>
</gene>
<proteinExistence type="predicted"/>
<sequence length="94" mass="9947">MEIVIAVIAVAVLGLAALVAVGRFGAMQAEPVRDVYQPPADEWSITAADLAGIRFGIAPLGYDQGQVDQFMARIARQLDQLERGSAPIIAPDAE</sequence>
<dbReference type="RefSeq" id="WP_425309910.1">
    <property type="nucleotide sequence ID" value="NZ_CP154795.1"/>
</dbReference>
<evidence type="ECO:0000313" key="2">
    <source>
        <dbReference type="Proteomes" id="UP001442841"/>
    </source>
</evidence>
<protein>
    <submittedName>
        <fullName evidence="1">DivIVA domain-containing protein</fullName>
    </submittedName>
</protein>
<dbReference type="Gene3D" id="6.10.250.660">
    <property type="match status" value="1"/>
</dbReference>
<dbReference type="EMBL" id="CP154795">
    <property type="protein sequence ID" value="XAN08455.1"/>
    <property type="molecule type" value="Genomic_DNA"/>
</dbReference>
<accession>A0ABZ3FUS3</accession>
<organism evidence="1 2">
    <name type="scientific">Ammonicoccus fulvus</name>
    <dbReference type="NCBI Taxonomy" id="3138240"/>
    <lineage>
        <taxon>Bacteria</taxon>
        <taxon>Bacillati</taxon>
        <taxon>Actinomycetota</taxon>
        <taxon>Actinomycetes</taxon>
        <taxon>Propionibacteriales</taxon>
        <taxon>Propionibacteriaceae</taxon>
        <taxon>Ammonicoccus</taxon>
    </lineage>
</organism>
<name>A0ABZ3FUS3_9ACTN</name>
<evidence type="ECO:0000313" key="1">
    <source>
        <dbReference type="EMBL" id="XAN08455.1"/>
    </source>
</evidence>
<dbReference type="NCBIfam" id="TIGR03544">
    <property type="entry name" value="DivI1A_domain"/>
    <property type="match status" value="1"/>
</dbReference>
<keyword evidence="2" id="KW-1185">Reference proteome</keyword>
<reference evidence="1 2" key="1">
    <citation type="submission" date="2024-04" db="EMBL/GenBank/DDBJ databases">
        <title>Isolation of an actinomycete strain from pig manure.</title>
        <authorList>
            <person name="Gong T."/>
            <person name="Yu Z."/>
            <person name="An M."/>
            <person name="Wei C."/>
            <person name="Yang W."/>
            <person name="Liu L."/>
        </authorList>
    </citation>
    <scope>NUCLEOTIDE SEQUENCE [LARGE SCALE GENOMIC DNA]</scope>
    <source>
        <strain evidence="1 2">ZF39</strain>
    </source>
</reference>
<dbReference type="InterPro" id="IPR019933">
    <property type="entry name" value="DivIVA_domain"/>
</dbReference>